<dbReference type="Proteomes" id="UP000663671">
    <property type="component" value="Chromosome 1"/>
</dbReference>
<reference evidence="1" key="1">
    <citation type="submission" date="2021-01" db="EMBL/GenBank/DDBJ databases">
        <title>Chromosome-level genome assembly of a human fungal pathogen reveals clustering of transcriptionally co-regulated genes.</title>
        <authorList>
            <person name="Voorhies M."/>
            <person name="Cohen S."/>
            <person name="Shea T.P."/>
            <person name="Petrus S."/>
            <person name="Munoz J.F."/>
            <person name="Poplawski S."/>
            <person name="Goldman W.E."/>
            <person name="Michael T."/>
            <person name="Cuomo C.A."/>
            <person name="Sil A."/>
            <person name="Beyhan S."/>
        </authorList>
    </citation>
    <scope>NUCLEOTIDE SEQUENCE</scope>
    <source>
        <strain evidence="1">WU24</strain>
    </source>
</reference>
<proteinExistence type="predicted"/>
<name>A0A8A1MIL1_AJECA</name>
<dbReference type="EMBL" id="CP069114">
    <property type="protein sequence ID" value="QSS64503.1"/>
    <property type="molecule type" value="Genomic_DNA"/>
</dbReference>
<accession>A0A8A1MIL1</accession>
<sequence>MSMAETAVIQNPKPITNKALKQTQTQLRMKAFLFHALSLYPIAGFVWKCKGISRSSIDVYDAYVLVPSGAISPLQHGSGHHFEGWMMPPPLGSSGKVTPAHQQRSILAPLIYDIAHNDGVHNDYLESTQRQMELSPWRLN</sequence>
<organism evidence="1 2">
    <name type="scientific">Ajellomyces capsulatus</name>
    <name type="common">Darling's disease fungus</name>
    <name type="synonym">Histoplasma capsulatum</name>
    <dbReference type="NCBI Taxonomy" id="5037"/>
    <lineage>
        <taxon>Eukaryota</taxon>
        <taxon>Fungi</taxon>
        <taxon>Dikarya</taxon>
        <taxon>Ascomycota</taxon>
        <taxon>Pezizomycotina</taxon>
        <taxon>Eurotiomycetes</taxon>
        <taxon>Eurotiomycetidae</taxon>
        <taxon>Onygenales</taxon>
        <taxon>Ajellomycetaceae</taxon>
        <taxon>Histoplasma</taxon>
    </lineage>
</organism>
<evidence type="ECO:0000313" key="1">
    <source>
        <dbReference type="EMBL" id="QSS64503.1"/>
    </source>
</evidence>
<protein>
    <submittedName>
        <fullName evidence="1">Uncharacterized protein</fullName>
    </submittedName>
</protein>
<evidence type="ECO:0000313" key="2">
    <source>
        <dbReference type="Proteomes" id="UP000663671"/>
    </source>
</evidence>
<dbReference type="VEuPathDB" id="FungiDB:I7I51_01571"/>
<dbReference type="AlphaFoldDB" id="A0A8A1MIL1"/>
<gene>
    <name evidence="1" type="ORF">I7I51_01571</name>
</gene>